<dbReference type="AlphaFoldDB" id="A0A0G3I1P8"/>
<dbReference type="Pfam" id="PF02325">
    <property type="entry name" value="CCB3_YggT"/>
    <property type="match status" value="1"/>
</dbReference>
<evidence type="ECO:0000313" key="2">
    <source>
        <dbReference type="EMBL" id="AKK19801.1"/>
    </source>
</evidence>
<dbReference type="Proteomes" id="UP000035503">
    <property type="component" value="Chromosome"/>
</dbReference>
<dbReference type="KEGG" id="lau:G293_00815"/>
<dbReference type="PATRIC" id="fig|1277257.4.peg.183"/>
<keyword evidence="3" id="KW-1185">Reference proteome</keyword>
<dbReference type="STRING" id="1277257.G293_00815"/>
<name>A0A0G3I1P8_LIBAF</name>
<keyword evidence="1" id="KW-0812">Transmembrane</keyword>
<reference evidence="2 3" key="1">
    <citation type="journal article" date="2015" name="Genome Announc.">
        <title>Complete Genome Sequence of 'Candidatus Liberibacter africanus,' a Bacterium Associated with Citrus Huanglongbing.</title>
        <authorList>
            <person name="Lin H."/>
            <person name="Pietersen G."/>
            <person name="Han C."/>
            <person name="Read D.A."/>
            <person name="Lou B."/>
            <person name="Gupta G."/>
            <person name="Civerolo E.L."/>
        </authorList>
    </citation>
    <scope>NUCLEOTIDE SEQUENCE [LARGE SCALE GENOMIC DNA]</scope>
    <source>
        <strain evidence="2 3">PTSAPSY</strain>
    </source>
</reference>
<keyword evidence="1" id="KW-1133">Transmembrane helix</keyword>
<protein>
    <recommendedName>
        <fullName evidence="4">YggT family protein</fullName>
    </recommendedName>
</protein>
<dbReference type="InterPro" id="IPR003425">
    <property type="entry name" value="CCB3/YggT"/>
</dbReference>
<accession>A0A0G3I1P8</accession>
<feature type="transmembrane region" description="Helical" evidence="1">
    <location>
        <begin position="12"/>
        <end position="31"/>
    </location>
</feature>
<sequence>MTFLFKIINLILELYSNMIIMRIIISFLYTYNIVNTYNVFVQTAKQILYNSTEPLLSLTRRIMPLLGINFIKIDLSPIISLIAIYILQCFLKFLILQ</sequence>
<proteinExistence type="predicted"/>
<dbReference type="EMBL" id="CP004021">
    <property type="protein sequence ID" value="AKK19801.1"/>
    <property type="molecule type" value="Genomic_DNA"/>
</dbReference>
<dbReference type="RefSeq" id="WP_083965933.1">
    <property type="nucleotide sequence ID" value="NZ_CP004021.1"/>
</dbReference>
<evidence type="ECO:0000313" key="3">
    <source>
        <dbReference type="Proteomes" id="UP000035503"/>
    </source>
</evidence>
<feature type="transmembrane region" description="Helical" evidence="1">
    <location>
        <begin position="75"/>
        <end position="95"/>
    </location>
</feature>
<gene>
    <name evidence="2" type="ORF">G293_00815</name>
</gene>
<evidence type="ECO:0008006" key="4">
    <source>
        <dbReference type="Google" id="ProtNLM"/>
    </source>
</evidence>
<organism evidence="2 3">
    <name type="scientific">Candidatus Liberibacter africanus PTSAPSY</name>
    <dbReference type="NCBI Taxonomy" id="1277257"/>
    <lineage>
        <taxon>Bacteria</taxon>
        <taxon>Pseudomonadati</taxon>
        <taxon>Pseudomonadota</taxon>
        <taxon>Alphaproteobacteria</taxon>
        <taxon>Hyphomicrobiales</taxon>
        <taxon>Rhizobiaceae</taxon>
        <taxon>Liberibacter</taxon>
    </lineage>
</organism>
<evidence type="ECO:0000256" key="1">
    <source>
        <dbReference type="SAM" id="Phobius"/>
    </source>
</evidence>
<dbReference type="GO" id="GO:0016020">
    <property type="term" value="C:membrane"/>
    <property type="evidence" value="ECO:0007669"/>
    <property type="project" value="InterPro"/>
</dbReference>
<keyword evidence="1" id="KW-0472">Membrane</keyword>
<dbReference type="OrthoDB" id="9814445at2"/>